<feature type="coiled-coil region" evidence="1">
    <location>
        <begin position="218"/>
        <end position="245"/>
    </location>
</feature>
<evidence type="ECO:0000313" key="2">
    <source>
        <dbReference type="EMBL" id="KHN77172.1"/>
    </source>
</evidence>
<dbReference type="OrthoDB" id="416222at2759"/>
<accession>A0A0B2V6T3</accession>
<dbReference type="EMBL" id="JPKZ01002354">
    <property type="protein sequence ID" value="KHN77172.1"/>
    <property type="molecule type" value="Genomic_DNA"/>
</dbReference>
<evidence type="ECO:0000313" key="3">
    <source>
        <dbReference type="Proteomes" id="UP000031036"/>
    </source>
</evidence>
<feature type="non-terminal residue" evidence="2">
    <location>
        <position position="1"/>
    </location>
</feature>
<dbReference type="Gene3D" id="3.30.70.3490">
    <property type="match status" value="1"/>
</dbReference>
<dbReference type="Pfam" id="PF01237">
    <property type="entry name" value="Oxysterol_BP"/>
    <property type="match status" value="1"/>
</dbReference>
<keyword evidence="1" id="KW-0175">Coiled coil</keyword>
<dbReference type="AlphaFoldDB" id="A0A0B2V6T3"/>
<dbReference type="Gene3D" id="2.40.160.120">
    <property type="match status" value="1"/>
</dbReference>
<dbReference type="PANTHER" id="PTHR10972:SF209">
    <property type="entry name" value="OXYSTEROL-BINDING PROTEIN"/>
    <property type="match status" value="1"/>
</dbReference>
<name>A0A0B2V6T3_TOXCA</name>
<dbReference type="OMA" id="WYCISLY"/>
<protein>
    <submittedName>
        <fullName evidence="2">Oxysterol-binding protein-related protein 1</fullName>
    </submittedName>
</protein>
<organism evidence="2 3">
    <name type="scientific">Toxocara canis</name>
    <name type="common">Canine roundworm</name>
    <dbReference type="NCBI Taxonomy" id="6265"/>
    <lineage>
        <taxon>Eukaryota</taxon>
        <taxon>Metazoa</taxon>
        <taxon>Ecdysozoa</taxon>
        <taxon>Nematoda</taxon>
        <taxon>Chromadorea</taxon>
        <taxon>Rhabditida</taxon>
        <taxon>Spirurina</taxon>
        <taxon>Ascaridomorpha</taxon>
        <taxon>Ascaridoidea</taxon>
        <taxon>Toxocaridae</taxon>
        <taxon>Toxocara</taxon>
    </lineage>
</organism>
<dbReference type="GO" id="GO:0005829">
    <property type="term" value="C:cytosol"/>
    <property type="evidence" value="ECO:0007669"/>
    <property type="project" value="TreeGrafter"/>
</dbReference>
<evidence type="ECO:0000256" key="1">
    <source>
        <dbReference type="SAM" id="Coils"/>
    </source>
</evidence>
<dbReference type="GO" id="GO:0032934">
    <property type="term" value="F:sterol binding"/>
    <property type="evidence" value="ECO:0007669"/>
    <property type="project" value="TreeGrafter"/>
</dbReference>
<comment type="caution">
    <text evidence="2">The sequence shown here is derived from an EMBL/GenBank/DDBJ whole genome shotgun (WGS) entry which is preliminary data.</text>
</comment>
<dbReference type="SUPFAM" id="SSF144000">
    <property type="entry name" value="Oxysterol-binding protein-like"/>
    <property type="match status" value="1"/>
</dbReference>
<proteinExistence type="predicted"/>
<dbReference type="InterPro" id="IPR037239">
    <property type="entry name" value="OSBP_sf"/>
</dbReference>
<reference evidence="2 3" key="1">
    <citation type="submission" date="2014-11" db="EMBL/GenBank/DDBJ databases">
        <title>Genetic blueprint of the zoonotic pathogen Toxocara canis.</title>
        <authorList>
            <person name="Zhu X.-Q."/>
            <person name="Korhonen P.K."/>
            <person name="Cai H."/>
            <person name="Young N.D."/>
            <person name="Nejsum P."/>
            <person name="von Samson-Himmelstjerna G."/>
            <person name="Boag P.R."/>
            <person name="Tan P."/>
            <person name="Li Q."/>
            <person name="Min J."/>
            <person name="Yang Y."/>
            <person name="Wang X."/>
            <person name="Fang X."/>
            <person name="Hall R.S."/>
            <person name="Hofmann A."/>
            <person name="Sternberg P.W."/>
            <person name="Jex A.R."/>
            <person name="Gasser R.B."/>
        </authorList>
    </citation>
    <scope>NUCLEOTIDE SEQUENCE [LARGE SCALE GENOMIC DNA]</scope>
    <source>
        <strain evidence="2">PN_DK_2014</strain>
    </source>
</reference>
<sequence>HHPPVSAFHVESDFYEFCGTISPKLRFWGSTVEVLPCGSFMLKLLRQNETYMWNSVNVTVHNIVMGKMYMNLEGRLSIKSDSGKVFKINFTDGNDSSPAQNAFIEGRLCSSGKTIRVAYGNWTALFATCSEKSFEKNYAEWLQANKAAFDEETPAEVSLIVGSKLLWKSRPRPINSKEIYNFTSFTLLMNDPDGLKNYLPRTDSRFRPDIRLLEKGQFEEAAKEKERLEVKQRQARALQKQLKMQKQPKWFDAKTSTDGPSWVFNRQYWSRDYDDCEDIF</sequence>
<dbReference type="GO" id="GO:0097038">
    <property type="term" value="C:perinuclear endoplasmic reticulum"/>
    <property type="evidence" value="ECO:0007669"/>
    <property type="project" value="TreeGrafter"/>
</dbReference>
<dbReference type="STRING" id="6265.A0A0B2V6T3"/>
<dbReference type="PANTHER" id="PTHR10972">
    <property type="entry name" value="OXYSTEROL-BINDING PROTEIN-RELATED"/>
    <property type="match status" value="1"/>
</dbReference>
<dbReference type="InterPro" id="IPR000648">
    <property type="entry name" value="Oxysterol-bd"/>
</dbReference>
<keyword evidence="3" id="KW-1185">Reference proteome</keyword>
<gene>
    <name evidence="2" type="primary">Osbpl1a</name>
    <name evidence="2" type="ORF">Tcan_03609</name>
</gene>
<dbReference type="GO" id="GO:0005886">
    <property type="term" value="C:plasma membrane"/>
    <property type="evidence" value="ECO:0007669"/>
    <property type="project" value="TreeGrafter"/>
</dbReference>
<dbReference type="Proteomes" id="UP000031036">
    <property type="component" value="Unassembled WGS sequence"/>
</dbReference>